<dbReference type="GO" id="GO:0033214">
    <property type="term" value="P:siderophore-iron import into cell"/>
    <property type="evidence" value="ECO:0007669"/>
    <property type="project" value="TreeGrafter"/>
</dbReference>
<evidence type="ECO:0000313" key="10">
    <source>
        <dbReference type="EMBL" id="SFN84237.1"/>
    </source>
</evidence>
<feature type="transmembrane region" description="Helical" evidence="8">
    <location>
        <begin position="60"/>
        <end position="78"/>
    </location>
</feature>
<organism evidence="10 11">
    <name type="scientific">Saccharopolyspora antimicrobica</name>
    <dbReference type="NCBI Taxonomy" id="455193"/>
    <lineage>
        <taxon>Bacteria</taxon>
        <taxon>Bacillati</taxon>
        <taxon>Actinomycetota</taxon>
        <taxon>Actinomycetes</taxon>
        <taxon>Pseudonocardiales</taxon>
        <taxon>Pseudonocardiaceae</taxon>
        <taxon>Saccharopolyspora</taxon>
    </lineage>
</organism>
<dbReference type="RefSeq" id="WP_093154635.1">
    <property type="nucleotide sequence ID" value="NZ_FOUP01000007.1"/>
</dbReference>
<evidence type="ECO:0000256" key="5">
    <source>
        <dbReference type="ARBA" id="ARBA00022692"/>
    </source>
</evidence>
<dbReference type="STRING" id="455193.SAMN05421805_107125"/>
<feature type="transmembrane region" description="Helical" evidence="8">
    <location>
        <begin position="301"/>
        <end position="322"/>
    </location>
</feature>
<evidence type="ECO:0000256" key="4">
    <source>
        <dbReference type="ARBA" id="ARBA00022475"/>
    </source>
</evidence>
<evidence type="ECO:0000256" key="1">
    <source>
        <dbReference type="ARBA" id="ARBA00004651"/>
    </source>
</evidence>
<dbReference type="Proteomes" id="UP000199398">
    <property type="component" value="Unassembled WGS sequence"/>
</dbReference>
<feature type="transmembrane region" description="Helical" evidence="8">
    <location>
        <begin position="233"/>
        <end position="255"/>
    </location>
</feature>
<evidence type="ECO:0000256" key="3">
    <source>
        <dbReference type="ARBA" id="ARBA00022448"/>
    </source>
</evidence>
<sequence length="331" mass="33316">MSALIRRGDWLLAGVLAVVLVAASLMLGEPFVGVNRLPHALTADGGVEHTVVVLLRAPRVVLAVFAGALLGVAGLLLQESLRNPLAVPEMLGVSSGAAAAVAGCVAWGVSVPGAPLVPALAGSAIGGAITMLAVRGVRDRAAVLLIGAAVSAGLHAVMLTALSLSDSRDQGVLVRYLLGSLTGTTWETVATMAPGLLIGLPLAALMIPALGVLRLGDDTAAALGASPARARAATLAVGCLLTAVVVGPCGPVAWVGFLAPQLGRWLRPRATHRSWLLWSAALGALLVVAADLLARTVLHPVELPVGGLTAVVAICAGVLLLLRRKVSVVAR</sequence>
<reference evidence="10 11" key="1">
    <citation type="submission" date="2016-10" db="EMBL/GenBank/DDBJ databases">
        <authorList>
            <person name="de Groot N.N."/>
        </authorList>
    </citation>
    <scope>NUCLEOTIDE SEQUENCE [LARGE SCALE GENOMIC DNA]</scope>
    <source>
        <strain evidence="10 11">CPCC 201259</strain>
    </source>
</reference>
<comment type="subcellular location">
    <subcellularLocation>
        <location evidence="1">Cell membrane</location>
        <topology evidence="1">Multi-pass membrane protein</topology>
    </subcellularLocation>
</comment>
<keyword evidence="6 8" id="KW-1133">Transmembrane helix</keyword>
<dbReference type="PANTHER" id="PTHR30472">
    <property type="entry name" value="FERRIC ENTEROBACTIN TRANSPORT SYSTEM PERMEASE PROTEIN"/>
    <property type="match status" value="1"/>
</dbReference>
<gene>
    <name evidence="9" type="ORF">ATL45_7356</name>
    <name evidence="10" type="ORF">SAMN05421805_107125</name>
</gene>
<evidence type="ECO:0000256" key="8">
    <source>
        <dbReference type="SAM" id="Phobius"/>
    </source>
</evidence>
<feature type="transmembrane region" description="Helical" evidence="8">
    <location>
        <begin position="116"/>
        <end position="134"/>
    </location>
</feature>
<comment type="similarity">
    <text evidence="2">Belongs to the binding-protein-dependent transport system permease family. FecCD subfamily.</text>
</comment>
<name>A0A1I5CB92_9PSEU</name>
<dbReference type="PANTHER" id="PTHR30472:SF37">
    <property type="entry name" value="FE(3+) DICITRATE TRANSPORT SYSTEM PERMEASE PROTEIN FECD-RELATED"/>
    <property type="match status" value="1"/>
</dbReference>
<dbReference type="AlphaFoldDB" id="A0A1I5CB92"/>
<dbReference type="EMBL" id="FOUP01000007">
    <property type="protein sequence ID" value="SFN84237.1"/>
    <property type="molecule type" value="Genomic_DNA"/>
</dbReference>
<dbReference type="Pfam" id="PF01032">
    <property type="entry name" value="FecCD"/>
    <property type="match status" value="1"/>
</dbReference>
<feature type="transmembrane region" description="Helical" evidence="8">
    <location>
        <begin position="192"/>
        <end position="213"/>
    </location>
</feature>
<keyword evidence="3" id="KW-0813">Transport</keyword>
<protein>
    <submittedName>
        <fullName evidence="10">Iron complex transport system permease protein</fullName>
    </submittedName>
</protein>
<dbReference type="Gene3D" id="1.10.3470.10">
    <property type="entry name" value="ABC transporter involved in vitamin B12 uptake, BtuC"/>
    <property type="match status" value="1"/>
</dbReference>
<evidence type="ECO:0000313" key="12">
    <source>
        <dbReference type="Proteomes" id="UP000270697"/>
    </source>
</evidence>
<feature type="transmembrane region" description="Helical" evidence="8">
    <location>
        <begin position="141"/>
        <end position="164"/>
    </location>
</feature>
<dbReference type="InterPro" id="IPR000522">
    <property type="entry name" value="ABC_transptr_permease_BtuC"/>
</dbReference>
<accession>A0A1I5CB92</accession>
<keyword evidence="4" id="KW-1003">Cell membrane</keyword>
<dbReference type="GO" id="GO:0022857">
    <property type="term" value="F:transmembrane transporter activity"/>
    <property type="evidence" value="ECO:0007669"/>
    <property type="project" value="InterPro"/>
</dbReference>
<dbReference type="Proteomes" id="UP000270697">
    <property type="component" value="Unassembled WGS sequence"/>
</dbReference>
<proteinExistence type="inferred from homology"/>
<evidence type="ECO:0000313" key="9">
    <source>
        <dbReference type="EMBL" id="RKT88912.1"/>
    </source>
</evidence>
<evidence type="ECO:0000313" key="11">
    <source>
        <dbReference type="Proteomes" id="UP000199398"/>
    </source>
</evidence>
<keyword evidence="7 8" id="KW-0472">Membrane</keyword>
<feature type="transmembrane region" description="Helical" evidence="8">
    <location>
        <begin position="90"/>
        <end position="110"/>
    </location>
</feature>
<evidence type="ECO:0000256" key="2">
    <source>
        <dbReference type="ARBA" id="ARBA00007935"/>
    </source>
</evidence>
<feature type="transmembrane region" description="Helical" evidence="8">
    <location>
        <begin position="275"/>
        <end position="294"/>
    </location>
</feature>
<evidence type="ECO:0000256" key="7">
    <source>
        <dbReference type="ARBA" id="ARBA00023136"/>
    </source>
</evidence>
<dbReference type="InterPro" id="IPR037294">
    <property type="entry name" value="ABC_BtuC-like"/>
</dbReference>
<dbReference type="SUPFAM" id="SSF81345">
    <property type="entry name" value="ABC transporter involved in vitamin B12 uptake, BtuC"/>
    <property type="match status" value="1"/>
</dbReference>
<keyword evidence="12" id="KW-1185">Reference proteome</keyword>
<dbReference type="GO" id="GO:0005886">
    <property type="term" value="C:plasma membrane"/>
    <property type="evidence" value="ECO:0007669"/>
    <property type="project" value="UniProtKB-SubCell"/>
</dbReference>
<evidence type="ECO:0000256" key="6">
    <source>
        <dbReference type="ARBA" id="ARBA00022989"/>
    </source>
</evidence>
<reference evidence="9 12" key="2">
    <citation type="submission" date="2018-10" db="EMBL/GenBank/DDBJ databases">
        <title>Sequencing the genomes of 1000 actinobacteria strains.</title>
        <authorList>
            <person name="Klenk H.-P."/>
        </authorList>
    </citation>
    <scope>NUCLEOTIDE SEQUENCE [LARGE SCALE GENOMIC DNA]</scope>
    <source>
        <strain evidence="9 12">DSM 45119</strain>
    </source>
</reference>
<keyword evidence="5 8" id="KW-0812">Transmembrane</keyword>
<dbReference type="EMBL" id="RBXX01000002">
    <property type="protein sequence ID" value="RKT88912.1"/>
    <property type="molecule type" value="Genomic_DNA"/>
</dbReference>